<organism evidence="1">
    <name type="scientific">bioreactor metagenome</name>
    <dbReference type="NCBI Taxonomy" id="1076179"/>
    <lineage>
        <taxon>unclassified sequences</taxon>
        <taxon>metagenomes</taxon>
        <taxon>ecological metagenomes</taxon>
    </lineage>
</organism>
<sequence>MGLRLGGTGADGGPGDQVAVVLRRDRVERLGAGGQAEFVDLEQKFTGLLHADVDAEAVVHEGVVDVALPADRGPRLFEIDPHDDLQHVADLVGQGFQTARIVEAGHGIMNRAGADDYEYTRVLAVENLAQQVAAVGDGVRRLVGNRQPGVDFLGGGHGVEGAYVQVLGILGHLLSSRIMSLTACTLSFKDGQWRKREILSCPANL</sequence>
<dbReference type="AlphaFoldDB" id="A0A645HA42"/>
<reference evidence="1" key="1">
    <citation type="submission" date="2019-08" db="EMBL/GenBank/DDBJ databases">
        <authorList>
            <person name="Kucharzyk K."/>
            <person name="Murdoch R.W."/>
            <person name="Higgins S."/>
            <person name="Loffler F."/>
        </authorList>
    </citation>
    <scope>NUCLEOTIDE SEQUENCE</scope>
</reference>
<proteinExistence type="predicted"/>
<dbReference type="EMBL" id="VSSQ01089274">
    <property type="protein sequence ID" value="MPN35590.1"/>
    <property type="molecule type" value="Genomic_DNA"/>
</dbReference>
<evidence type="ECO:0000313" key="1">
    <source>
        <dbReference type="EMBL" id="MPN35590.1"/>
    </source>
</evidence>
<protein>
    <submittedName>
        <fullName evidence="1">Uncharacterized protein</fullName>
    </submittedName>
</protein>
<name>A0A645HA42_9ZZZZ</name>
<comment type="caution">
    <text evidence="1">The sequence shown here is derived from an EMBL/GenBank/DDBJ whole genome shotgun (WGS) entry which is preliminary data.</text>
</comment>
<accession>A0A645HA42</accession>
<gene>
    <name evidence="1" type="ORF">SDC9_183088</name>
</gene>